<evidence type="ECO:0000256" key="4">
    <source>
        <dbReference type="RuleBase" id="RU003718"/>
    </source>
</evidence>
<evidence type="ECO:0000256" key="3">
    <source>
        <dbReference type="ARBA" id="ARBA00022679"/>
    </source>
</evidence>
<dbReference type="AlphaFoldDB" id="A0AAN8WCH0"/>
<dbReference type="InterPro" id="IPR035595">
    <property type="entry name" value="UDP_glycos_trans_CS"/>
</dbReference>
<protein>
    <recommendedName>
        <fullName evidence="5">Glycosyltransferase</fullName>
        <ecNumber evidence="5">2.4.1.-</ecNumber>
    </recommendedName>
</protein>
<keyword evidence="7" id="KW-1185">Reference proteome</keyword>
<evidence type="ECO:0000256" key="2">
    <source>
        <dbReference type="ARBA" id="ARBA00022676"/>
    </source>
</evidence>
<evidence type="ECO:0000256" key="1">
    <source>
        <dbReference type="ARBA" id="ARBA00009995"/>
    </source>
</evidence>
<dbReference type="FunFam" id="3.40.50.2000:FF:000202">
    <property type="entry name" value="Glycosyltransferase"/>
    <property type="match status" value="1"/>
</dbReference>
<dbReference type="Proteomes" id="UP001370490">
    <property type="component" value="Unassembled WGS sequence"/>
</dbReference>
<dbReference type="SUPFAM" id="SSF53756">
    <property type="entry name" value="UDP-Glycosyltransferase/glycogen phosphorylase"/>
    <property type="match status" value="1"/>
</dbReference>
<keyword evidence="3 4" id="KW-0808">Transferase</keyword>
<dbReference type="CDD" id="cd03784">
    <property type="entry name" value="GT1_Gtf-like"/>
    <property type="match status" value="1"/>
</dbReference>
<dbReference type="EMBL" id="JBAMMX010000002">
    <property type="protein sequence ID" value="KAK6946086.1"/>
    <property type="molecule type" value="Genomic_DNA"/>
</dbReference>
<gene>
    <name evidence="6" type="ORF">RJ641_013630</name>
</gene>
<dbReference type="Pfam" id="PF00201">
    <property type="entry name" value="UDPGT"/>
    <property type="match status" value="1"/>
</dbReference>
<dbReference type="PANTHER" id="PTHR48047">
    <property type="entry name" value="GLYCOSYLTRANSFERASE"/>
    <property type="match status" value="1"/>
</dbReference>
<dbReference type="PROSITE" id="PS00375">
    <property type="entry name" value="UDPGT"/>
    <property type="match status" value="1"/>
</dbReference>
<accession>A0AAN8WCH0</accession>
<dbReference type="EC" id="2.4.1.-" evidence="5"/>
<dbReference type="Gene3D" id="3.40.50.2000">
    <property type="entry name" value="Glycogen Phosphorylase B"/>
    <property type="match status" value="2"/>
</dbReference>
<keyword evidence="2 4" id="KW-0328">Glycosyltransferase</keyword>
<organism evidence="6 7">
    <name type="scientific">Dillenia turbinata</name>
    <dbReference type="NCBI Taxonomy" id="194707"/>
    <lineage>
        <taxon>Eukaryota</taxon>
        <taxon>Viridiplantae</taxon>
        <taxon>Streptophyta</taxon>
        <taxon>Embryophyta</taxon>
        <taxon>Tracheophyta</taxon>
        <taxon>Spermatophyta</taxon>
        <taxon>Magnoliopsida</taxon>
        <taxon>eudicotyledons</taxon>
        <taxon>Gunneridae</taxon>
        <taxon>Pentapetalae</taxon>
        <taxon>Dilleniales</taxon>
        <taxon>Dilleniaceae</taxon>
        <taxon>Dillenia</taxon>
    </lineage>
</organism>
<sequence length="474" mass="52841">MESEAPPLEIFFFPFVGGGHLIPMIDLARLFAVHGVKSTIVAPPSSTTVFHKTIQRDQESGLHITLHTVHLPDSDHPHPITSLDMSAKPMTETTILQEPVKKLLQERKPDCLVSDSFHSWAASLASELGIRRIGFQGSCCFSQCAQDSIRRYKPHEKVASDSDPFVLPDLPDHIELTRSQLPFGSKAPSGTPRRSSENQENTYGILVNSFLELEPNYVKYFKEEMGKRAWLVGPVSLCNTSAADKADRGQDSIIDQHSCLSWLDSKEPNSVLYISFGSLVRLAQEQIHEIAHGLEASNCSFLWVIGKVIGQEKGSSEVLPDGFEERIMRSQKGQVIKGWAPQLLILEHKSIGGFLTHCGWNSVLEAVTVGVPMVTWPLSAEQFYNEKLITDVLRIGVKVGSEEWRSWNQEPKTLVRRERVAAVAERLMSGDDVVVEMRKKAKEFGEKAKRAVKEGGSSFNDALALIEELKSFRK</sequence>
<evidence type="ECO:0000313" key="6">
    <source>
        <dbReference type="EMBL" id="KAK6946086.1"/>
    </source>
</evidence>
<evidence type="ECO:0000256" key="5">
    <source>
        <dbReference type="RuleBase" id="RU362057"/>
    </source>
</evidence>
<reference evidence="6 7" key="1">
    <citation type="submission" date="2023-12" db="EMBL/GenBank/DDBJ databases">
        <title>A high-quality genome assembly for Dillenia turbinata (Dilleniales).</title>
        <authorList>
            <person name="Chanderbali A."/>
        </authorList>
    </citation>
    <scope>NUCLEOTIDE SEQUENCE [LARGE SCALE GENOMIC DNA]</scope>
    <source>
        <strain evidence="6">LSX21</strain>
        <tissue evidence="6">Leaf</tissue>
    </source>
</reference>
<comment type="caution">
    <text evidence="6">The sequence shown here is derived from an EMBL/GenBank/DDBJ whole genome shotgun (WGS) entry which is preliminary data.</text>
</comment>
<proteinExistence type="inferred from homology"/>
<dbReference type="InterPro" id="IPR002213">
    <property type="entry name" value="UDP_glucos_trans"/>
</dbReference>
<comment type="similarity">
    <text evidence="1 4">Belongs to the UDP-glycosyltransferase family.</text>
</comment>
<dbReference type="PANTHER" id="PTHR48047:SF81">
    <property type="entry name" value="GLYCOSYLTRANSFERASE"/>
    <property type="match status" value="1"/>
</dbReference>
<name>A0AAN8WCH0_9MAGN</name>
<dbReference type="GO" id="GO:0035251">
    <property type="term" value="F:UDP-glucosyltransferase activity"/>
    <property type="evidence" value="ECO:0007669"/>
    <property type="project" value="TreeGrafter"/>
</dbReference>
<evidence type="ECO:0000313" key="7">
    <source>
        <dbReference type="Proteomes" id="UP001370490"/>
    </source>
</evidence>